<organism evidence="7 8">
    <name type="scientific">Blepharisma stoltei</name>
    <dbReference type="NCBI Taxonomy" id="1481888"/>
    <lineage>
        <taxon>Eukaryota</taxon>
        <taxon>Sar</taxon>
        <taxon>Alveolata</taxon>
        <taxon>Ciliophora</taxon>
        <taxon>Postciliodesmatophora</taxon>
        <taxon>Heterotrichea</taxon>
        <taxon>Heterotrichida</taxon>
        <taxon>Blepharismidae</taxon>
        <taxon>Blepharisma</taxon>
    </lineage>
</organism>
<dbReference type="SUPFAM" id="SSF103657">
    <property type="entry name" value="BAR/IMD domain-like"/>
    <property type="match status" value="2"/>
</dbReference>
<dbReference type="GO" id="GO:0120015">
    <property type="term" value="F:sterol transfer activity"/>
    <property type="evidence" value="ECO:0007669"/>
    <property type="project" value="TreeGrafter"/>
</dbReference>
<evidence type="ECO:0000259" key="6">
    <source>
        <dbReference type="PROSITE" id="PS51778"/>
    </source>
</evidence>
<accession>A0AAU9JN24</accession>
<dbReference type="GO" id="GO:0032366">
    <property type="term" value="P:intracellular sterol transport"/>
    <property type="evidence" value="ECO:0007669"/>
    <property type="project" value="TreeGrafter"/>
</dbReference>
<dbReference type="GO" id="GO:0140268">
    <property type="term" value="C:endoplasmic reticulum-plasma membrane contact site"/>
    <property type="evidence" value="ECO:0007669"/>
    <property type="project" value="TreeGrafter"/>
</dbReference>
<dbReference type="InterPro" id="IPR004182">
    <property type="entry name" value="GRAM"/>
</dbReference>
<protein>
    <recommendedName>
        <fullName evidence="6">VASt domain-containing protein</fullName>
    </recommendedName>
</protein>
<dbReference type="GO" id="GO:0005886">
    <property type="term" value="C:plasma membrane"/>
    <property type="evidence" value="ECO:0007669"/>
    <property type="project" value="TreeGrafter"/>
</dbReference>
<comment type="subcellular location">
    <subcellularLocation>
        <location evidence="1">Membrane</location>
        <topology evidence="1">Single-pass membrane protein</topology>
    </subcellularLocation>
</comment>
<dbReference type="InterPro" id="IPR011993">
    <property type="entry name" value="PH-like_dom_sf"/>
</dbReference>
<evidence type="ECO:0000313" key="8">
    <source>
        <dbReference type="Proteomes" id="UP001162131"/>
    </source>
</evidence>
<name>A0AAU9JN24_9CILI</name>
<dbReference type="InterPro" id="IPR027267">
    <property type="entry name" value="AH/BAR_dom_sf"/>
</dbReference>
<dbReference type="SMART" id="SM00568">
    <property type="entry name" value="GRAM"/>
    <property type="match status" value="1"/>
</dbReference>
<feature type="transmembrane region" description="Helical" evidence="5">
    <location>
        <begin position="913"/>
        <end position="933"/>
    </location>
</feature>
<dbReference type="EMBL" id="CAJZBQ010000040">
    <property type="protein sequence ID" value="CAG9326509.1"/>
    <property type="molecule type" value="Genomic_DNA"/>
</dbReference>
<gene>
    <name evidence="7" type="ORF">BSTOLATCC_MIC40934</name>
</gene>
<dbReference type="AlphaFoldDB" id="A0AAU9JN24"/>
<sequence>MNVLNDLFTGGKPEFPEQQQYLELWNTSLDNFRKNIKYIGSFLSDITINFDQYGKSLSRSGKNLISYLLKIETKSNTNIAESMKKFGNFSEMLGDVYSKSSSSLNSMINQRIQKLTEDTSQTRKKMVEETQQAMQDLSKSKANYTKIKAKYDKAVKDSENLHAAFTKAKNDASSNFQVGVEQRFKEKSNASKKECASLQEELKEQIDLINHKHEILETVLKLANYQNIELEKESMITLHDLAHSVICMVRNVLALRKEQSEIKHNEIAELANITLDMIDNNKDNKQRNSIEYLMQKLEQRLNANEDRSKALRGFKTYLSEIMNADESLGKGLEKIGVALMLPDYYTSKKECKAEWLIFNNIFIEISKIHIKFSKEIAKKGSEPLQALIDLKTNIAKKLQTSVQKSIRDHAIIQEEGLKDFEKIKKNEEKKALEIRDRIQNSFQNAEHQVYSSMAENTNLEASHLQNLKGVLATLHMLEEEYNHLIDSLIEKGKQEIENINVEDDFKDQVLYEKKSSLDLSLEISNQRQSLEFEENKNYQNPSEENSILQKFNLEAGSTLVESFACALSKKILLHGRMYLTTTHICFHSYFNSQTIFGRETLLAIPFAEIKKVEKKIHGLIFDNALRITTDNSEFIFASFLYREQAKATVENLIRLNKPSQNAAQKTACEFKIETREKRLQLAKLMKTLKVKTEPVSNRKPESFFKVTLLKDPLSFDVPAQKIFELLFADSAKDFLEKFMELKNETDMKLTQWEPSAPDFYLNQPGESWNESSVRSLDYIRPMKERFPMMPKTHGVHEQQTIYFISKNEFIFEILIKTSGVPFSDCFQAHLRWHVKEVDGKTSLVGRYWMEFLKSTMFSGKIERTSVAETINVINEIWVPLVKNKVNGFLGEKVEEIVPKVKEPVKEENTDFNWMGWAFIGILVIILIIFWNRISRLENDVNRLSVLISKMDHYKIPN</sequence>
<proteinExistence type="predicted"/>
<keyword evidence="3 5" id="KW-1133">Transmembrane helix</keyword>
<evidence type="ECO:0000256" key="1">
    <source>
        <dbReference type="ARBA" id="ARBA00004167"/>
    </source>
</evidence>
<dbReference type="InterPro" id="IPR051482">
    <property type="entry name" value="Cholesterol_transport"/>
</dbReference>
<evidence type="ECO:0000256" key="3">
    <source>
        <dbReference type="ARBA" id="ARBA00022989"/>
    </source>
</evidence>
<dbReference type="GO" id="GO:0005789">
    <property type="term" value="C:endoplasmic reticulum membrane"/>
    <property type="evidence" value="ECO:0007669"/>
    <property type="project" value="TreeGrafter"/>
</dbReference>
<dbReference type="Pfam" id="PF16016">
    <property type="entry name" value="VASt"/>
    <property type="match status" value="1"/>
</dbReference>
<dbReference type="Proteomes" id="UP001162131">
    <property type="component" value="Unassembled WGS sequence"/>
</dbReference>
<dbReference type="CDD" id="cd13220">
    <property type="entry name" value="PH-GRAM_GRAMDC"/>
    <property type="match status" value="1"/>
</dbReference>
<dbReference type="PANTHER" id="PTHR23319:SF4">
    <property type="entry name" value="GRAM DOMAIN CONTAINING 1B, ISOFORM E"/>
    <property type="match status" value="1"/>
</dbReference>
<dbReference type="PANTHER" id="PTHR23319">
    <property type="entry name" value="GRAM DOMAIN CONTAINING 1B, ISOFORM E"/>
    <property type="match status" value="1"/>
</dbReference>
<keyword evidence="4 5" id="KW-0472">Membrane</keyword>
<feature type="domain" description="VASt" evidence="6">
    <location>
        <begin position="705"/>
        <end position="908"/>
    </location>
</feature>
<reference evidence="7" key="1">
    <citation type="submission" date="2021-09" db="EMBL/GenBank/DDBJ databases">
        <authorList>
            <consortium name="AG Swart"/>
            <person name="Singh M."/>
            <person name="Singh A."/>
            <person name="Seah K."/>
            <person name="Emmerich C."/>
        </authorList>
    </citation>
    <scope>NUCLEOTIDE SEQUENCE</scope>
    <source>
        <strain evidence="7">ATCC30299</strain>
    </source>
</reference>
<dbReference type="Gene3D" id="2.30.29.30">
    <property type="entry name" value="Pleckstrin-homology domain (PH domain)/Phosphotyrosine-binding domain (PTB)"/>
    <property type="match status" value="1"/>
</dbReference>
<evidence type="ECO:0000256" key="2">
    <source>
        <dbReference type="ARBA" id="ARBA00022692"/>
    </source>
</evidence>
<dbReference type="GO" id="GO:0032934">
    <property type="term" value="F:sterol binding"/>
    <property type="evidence" value="ECO:0007669"/>
    <property type="project" value="TreeGrafter"/>
</dbReference>
<dbReference type="PROSITE" id="PS51778">
    <property type="entry name" value="VAST"/>
    <property type="match status" value="1"/>
</dbReference>
<dbReference type="Pfam" id="PF02893">
    <property type="entry name" value="GRAM"/>
    <property type="match status" value="1"/>
</dbReference>
<keyword evidence="2 5" id="KW-0812">Transmembrane</keyword>
<comment type="caution">
    <text evidence="7">The sequence shown here is derived from an EMBL/GenBank/DDBJ whole genome shotgun (WGS) entry which is preliminary data.</text>
</comment>
<evidence type="ECO:0000256" key="4">
    <source>
        <dbReference type="ARBA" id="ARBA00023136"/>
    </source>
</evidence>
<keyword evidence="8" id="KW-1185">Reference proteome</keyword>
<evidence type="ECO:0000313" key="7">
    <source>
        <dbReference type="EMBL" id="CAG9326509.1"/>
    </source>
</evidence>
<dbReference type="Gene3D" id="1.20.1270.60">
    <property type="entry name" value="Arfaptin homology (AH) domain/BAR domain"/>
    <property type="match status" value="2"/>
</dbReference>
<evidence type="ECO:0000256" key="5">
    <source>
        <dbReference type="SAM" id="Phobius"/>
    </source>
</evidence>
<dbReference type="InterPro" id="IPR031968">
    <property type="entry name" value="VASt"/>
</dbReference>